<dbReference type="PANTHER" id="PTHR47466">
    <property type="match status" value="1"/>
</dbReference>
<evidence type="ECO:0000256" key="2">
    <source>
        <dbReference type="ARBA" id="ARBA00022670"/>
    </source>
</evidence>
<evidence type="ECO:0000256" key="9">
    <source>
        <dbReference type="SAM" id="MobiDB-lite"/>
    </source>
</evidence>
<keyword evidence="13" id="KW-1185">Reference proteome</keyword>
<evidence type="ECO:0000256" key="8">
    <source>
        <dbReference type="ARBA" id="ARBA00023157"/>
    </source>
</evidence>
<dbReference type="Pfam" id="PF05572">
    <property type="entry name" value="Peptidase_M43"/>
    <property type="match status" value="1"/>
</dbReference>
<dbReference type="InterPro" id="IPR024079">
    <property type="entry name" value="MetalloPept_cat_dom_sf"/>
</dbReference>
<dbReference type="GO" id="GO:0006508">
    <property type="term" value="P:proteolysis"/>
    <property type="evidence" value="ECO:0007669"/>
    <property type="project" value="UniProtKB-KW"/>
</dbReference>
<feature type="compositionally biased region" description="Low complexity" evidence="9">
    <location>
        <begin position="311"/>
        <end position="336"/>
    </location>
</feature>
<feature type="compositionally biased region" description="Polar residues" evidence="9">
    <location>
        <begin position="337"/>
        <end position="347"/>
    </location>
</feature>
<dbReference type="CDD" id="cd04275">
    <property type="entry name" value="ZnMc_pappalysin_like"/>
    <property type="match status" value="1"/>
</dbReference>
<keyword evidence="5" id="KW-0378">Hydrolase</keyword>
<dbReference type="Proteomes" id="UP001362999">
    <property type="component" value="Unassembled WGS sequence"/>
</dbReference>
<dbReference type="EMBL" id="JAWWNJ010000019">
    <property type="protein sequence ID" value="KAK7035970.1"/>
    <property type="molecule type" value="Genomic_DNA"/>
</dbReference>
<evidence type="ECO:0000256" key="5">
    <source>
        <dbReference type="ARBA" id="ARBA00022801"/>
    </source>
</evidence>
<dbReference type="GO" id="GO:0008237">
    <property type="term" value="F:metallopeptidase activity"/>
    <property type="evidence" value="ECO:0007669"/>
    <property type="project" value="UniProtKB-KW"/>
</dbReference>
<evidence type="ECO:0000256" key="7">
    <source>
        <dbReference type="ARBA" id="ARBA00023049"/>
    </source>
</evidence>
<name>A0AAW0CDS1_9AGAR</name>
<feature type="chain" id="PRO_5044012936" description="Peptidase M43 pregnancy-associated plasma-A domain-containing protein" evidence="10">
    <location>
        <begin position="21"/>
        <end position="376"/>
    </location>
</feature>
<organism evidence="12 13">
    <name type="scientific">Favolaschia claudopus</name>
    <dbReference type="NCBI Taxonomy" id="2862362"/>
    <lineage>
        <taxon>Eukaryota</taxon>
        <taxon>Fungi</taxon>
        <taxon>Dikarya</taxon>
        <taxon>Basidiomycota</taxon>
        <taxon>Agaricomycotina</taxon>
        <taxon>Agaricomycetes</taxon>
        <taxon>Agaricomycetidae</taxon>
        <taxon>Agaricales</taxon>
        <taxon>Marasmiineae</taxon>
        <taxon>Mycenaceae</taxon>
        <taxon>Favolaschia</taxon>
    </lineage>
</organism>
<evidence type="ECO:0000259" key="11">
    <source>
        <dbReference type="Pfam" id="PF05572"/>
    </source>
</evidence>
<dbReference type="Gene3D" id="3.40.390.10">
    <property type="entry name" value="Collagenase (Catalytic Domain)"/>
    <property type="match status" value="1"/>
</dbReference>
<evidence type="ECO:0000256" key="6">
    <source>
        <dbReference type="ARBA" id="ARBA00022833"/>
    </source>
</evidence>
<comment type="caution">
    <text evidence="12">The sequence shown here is derived from an EMBL/GenBank/DDBJ whole genome shotgun (WGS) entry which is preliminary data.</text>
</comment>
<evidence type="ECO:0000256" key="3">
    <source>
        <dbReference type="ARBA" id="ARBA00022723"/>
    </source>
</evidence>
<reference evidence="12 13" key="1">
    <citation type="journal article" date="2024" name="J Genomics">
        <title>Draft genome sequencing and assembly of Favolaschia claudopus CIRM-BRFM 2984 isolated from oak limbs.</title>
        <authorList>
            <person name="Navarro D."/>
            <person name="Drula E."/>
            <person name="Chaduli D."/>
            <person name="Cazenave R."/>
            <person name="Ahrendt S."/>
            <person name="Wang J."/>
            <person name="Lipzen A."/>
            <person name="Daum C."/>
            <person name="Barry K."/>
            <person name="Grigoriev I.V."/>
            <person name="Favel A."/>
            <person name="Rosso M.N."/>
            <person name="Martin F."/>
        </authorList>
    </citation>
    <scope>NUCLEOTIDE SEQUENCE [LARGE SCALE GENOMIC DNA]</scope>
    <source>
        <strain evidence="12 13">CIRM-BRFM 2984</strain>
    </source>
</reference>
<dbReference type="PANTHER" id="PTHR47466:SF1">
    <property type="entry name" value="METALLOPROTEASE MEP1 (AFU_ORTHOLOGUE AFUA_1G07730)-RELATED"/>
    <property type="match status" value="1"/>
</dbReference>
<feature type="signal peptide" evidence="10">
    <location>
        <begin position="1"/>
        <end position="20"/>
    </location>
</feature>
<keyword evidence="8" id="KW-1015">Disulfide bond</keyword>
<dbReference type="SUPFAM" id="SSF55486">
    <property type="entry name" value="Metalloproteases ('zincins'), catalytic domain"/>
    <property type="match status" value="1"/>
</dbReference>
<dbReference type="InterPro" id="IPR008754">
    <property type="entry name" value="Peptidase_M43"/>
</dbReference>
<sequence length="376" mass="40146">MTSHRLLSAFLLLAASTASSFVLSDDPGSCGSHVQSDHQHAIRAQFALDRRASLVPRAAVPDCGNAEPAAAKLNLHWHVIYANETYDGGFLSDKQIADQMTFLNSEWGKFIPGLQIALVNTTRTKNEDGFIYAREKVSDIRTGIVTSLHTGGALDINVYSVSFTYVPDLRGFSSFPWDFKNDTVNDGIFLKWNSLPGGSLKSNGGSLVHEVGHWLGLYHTWQDGCQSPNDEVDDTPAEDPINANRGLQTCPASFDSCPDMPGQDPIHNYMTYAGDDCRTEFTKGQVARVLEQSGTYRSLAFACPSNEKGNGDNSSGVSVRSNSGSSSAPASSPSNDADQGNKNQTTGSSGGLGLFPSTLSGFVASVAVIAGCIKFS</sequence>
<feature type="region of interest" description="Disordered" evidence="9">
    <location>
        <begin position="307"/>
        <end position="349"/>
    </location>
</feature>
<evidence type="ECO:0000313" key="12">
    <source>
        <dbReference type="EMBL" id="KAK7035970.1"/>
    </source>
</evidence>
<gene>
    <name evidence="12" type="ORF">R3P38DRAFT_2517209</name>
</gene>
<protein>
    <recommendedName>
        <fullName evidence="11">Peptidase M43 pregnancy-associated plasma-A domain-containing protein</fullName>
    </recommendedName>
</protein>
<evidence type="ECO:0000256" key="4">
    <source>
        <dbReference type="ARBA" id="ARBA00022729"/>
    </source>
</evidence>
<accession>A0AAW0CDS1</accession>
<proteinExistence type="inferred from homology"/>
<keyword evidence="2" id="KW-0645">Protease</keyword>
<keyword evidence="7" id="KW-0482">Metalloprotease</keyword>
<dbReference type="AlphaFoldDB" id="A0AAW0CDS1"/>
<feature type="domain" description="Peptidase M43 pregnancy-associated plasma-A" evidence="11">
    <location>
        <begin position="204"/>
        <end position="290"/>
    </location>
</feature>
<keyword evidence="6" id="KW-0862">Zinc</keyword>
<comment type="similarity">
    <text evidence="1">Belongs to the peptidase M43B family.</text>
</comment>
<evidence type="ECO:0000313" key="13">
    <source>
        <dbReference type="Proteomes" id="UP001362999"/>
    </source>
</evidence>
<evidence type="ECO:0000256" key="1">
    <source>
        <dbReference type="ARBA" id="ARBA00008721"/>
    </source>
</evidence>
<dbReference type="GO" id="GO:0046872">
    <property type="term" value="F:metal ion binding"/>
    <property type="evidence" value="ECO:0007669"/>
    <property type="project" value="UniProtKB-KW"/>
</dbReference>
<keyword evidence="4 10" id="KW-0732">Signal</keyword>
<evidence type="ECO:0000256" key="10">
    <source>
        <dbReference type="SAM" id="SignalP"/>
    </source>
</evidence>
<keyword evidence="3" id="KW-0479">Metal-binding</keyword>